<protein>
    <recommendedName>
        <fullName evidence="7">Ankyrin repeat protein</fullName>
    </recommendedName>
</protein>
<feature type="region of interest" description="Disordered" evidence="3">
    <location>
        <begin position="2038"/>
        <end position="2070"/>
    </location>
</feature>
<dbReference type="InterPro" id="IPR050745">
    <property type="entry name" value="Multifunctional_regulatory"/>
</dbReference>
<evidence type="ECO:0000256" key="2">
    <source>
        <dbReference type="ARBA" id="ARBA00023043"/>
    </source>
</evidence>
<name>A0A8H4PAH8_9HYPO</name>
<feature type="region of interest" description="Disordered" evidence="3">
    <location>
        <begin position="2105"/>
        <end position="2138"/>
    </location>
</feature>
<dbReference type="InterPro" id="IPR036770">
    <property type="entry name" value="Ankyrin_rpt-contain_sf"/>
</dbReference>
<dbReference type="SUPFAM" id="SSF48403">
    <property type="entry name" value="Ankyrin repeat"/>
    <property type="match status" value="1"/>
</dbReference>
<sequence length="2138" mass="232552">MPFALMNSQNGFLSSLVVGSSLSPNLDILSRYAGLSPPSPLEPLSPPSIIDYETSTTDEHRNTARALLVRSRTSDAGYRPPDQQKRHLLRVPSRRNLKLNEEKWTFTKHEVGKAFHQLLSAGPLPDVRVAHVVLASVHIDSLDELWEHFQDSKLQKRQSSIFRRSTSSNNGLSSWLDIVTNQGNIPYIHLLCQFGAGPNLLNQAFMIALARRDIVSMKLLLSFGACILPICRDYVRLFVGKSDVDVVKLLLSAPKGMNVEDWQYSLEIYIEGAPRGICDTNILLQCIHHRPDIATGEFLLKAIDAKNVAAVAVLLSYLTTRTSMKRPMISVQNFGVAFFLSATGNGVEHENVAIQACERISGISDNETRYTLYCLLNETNLLRDVQALRQEMSYSVVAKSTSMINLLLKAGVRPAIEEAVSMMDFSILEIMISASLKRDDVPNLLSLVPYDTSEDDMLRFLGMLAANNLRLGGQPLDQKFIEAISKRHHRAVYVFQGMGASITYKSIQMALGSADVEMLVILLEGDISDDELSPALSDAMKITDPAIRCMAVKLLADKGIWKEALLEQLCLIIQSPDPDLELLRVILQYQLPLHGQEGRLNILHLAIQKASLPVIQLLLGPIPLTASLSEALPKAFSRITENGGNLTFDIIQFLLKNGATGKGLDKTLLIAAGSKSPRSLDIMRLLVSHGADANYNQGNAYAAALNDYARLEILCKACPVKAAVVQVLLPSLLKTSSADTQALELVLQSAASNGSAIDFTDVPTFLEGHLNMAAVISCLMKHGLDIHIQKGVLIRFAVEESNVALLKTLLSVNTTTTSLKTGFTATHKTKPRETRLGMMRLLLDKAGNAEIGQSEVLYDETLEALSKSGDDRGFKILLAHKPLVSTKSLAIAAAFSSRSTTILETLLSLQPSGESISKACIAAFKSPKLNDDQKESILGLLLDAKPGITKNGMSSLLRTMIEQHGDSTLVPLMLIKRGVEVTVGHLQAALTTSNKELFTLLAREVEPISALHTCFAQAATSTMTAERRLWVYEALLNKGTVSTTAVSAALIVALNEGTTDVELTKLLLKHGADVKLKEFLPLKLALKLKSTEITELLIQSIRDDNTAAAAFDLVRTSTVLKPAFRVKVYTGLLKHNITEDKLTLALIDTLKNVEDIGTMKLLLERGANPSADSAKCFVLACKAGNEAAFRVMCQYANVDALTLALIEHCAKEKEVVKWLKICMAELHKAHLKDSTLLLKAMTKFPTGGALIEKLLHYGVSAGTMKSASLCKQWKREPLTALLWGLMSDLKVSNRTLLALVAKGDDAAFACMLDPKHNSVLEALLKLHGEDIKTSVIPGRSFSYLSQKPKTPDPTKFMSQDLPLSDAALYLGNLKAYISLGGGKDANNGSLHTAALLALPEFVRWLLQWHSANLKHEAFGMMIPLVVACRSEARPWCKVANAEGTFEKRRVKTMQLLARKTDLSWRNRRKTVLHFAIDEGPDALQAMLEGLGVAHDAQRDEKYLYKDREGIVYSLSYYIGNLLDPGNTKTETLKMIELLRGTAIGPLVVFGSSSPFHGPSSPEYSGYDTQNAIRRALARPGAQPKDSRQKNSTSLDKSWANAILFAYTGEEEVDSKQGNTSISAGIEITCATCYIKGTATTNFIYDRQFNVSRAFDNFTDQVRGEIRSLANETTNYIKKYIDQVADNLEDGVDIDDFDLPPLDYDLNIDIPDIPEFRLQFQFDGLEVYMLIDTTLSAGATYTLNLYTSTTPAGFAVRDNLEVGVIFTIDLILSVEGKISISSGFHLRLDDGVSVFAIMFYVKLTAFIRNGGKFEFLPVTVESAGVVFKAVLRVGVKAGFEIASPDVSIAGKTIAHVGAGAEVGVFANIAEFITNVTLPVDENDDKCSFRVEEVYQMAVGAAAGASIAIEDMTWGPVPETEIPVFYTTLGHACATQRSRGASDAIPTSAALEARDKSDDEGGMETTTISTKATFVVVACRSEGLVDCPMSLQTTTKYTTTRTHVTVVPTDSEAEFPESVRSTVTSLIPFGDSANKLLASSGVPASYVPPTTTPSSKADGKDNDANGAQDKKAGGVPRSVIIGVSVGLGVPFLLGGIAVVLLFRRKKRSSSGPSPAPVETVEPTAPHLKTAGVSVEEQRAP</sequence>
<dbReference type="OrthoDB" id="3182339at2759"/>
<dbReference type="EMBL" id="JAADJG010000142">
    <property type="protein sequence ID" value="KAF4453767.1"/>
    <property type="molecule type" value="Genomic_DNA"/>
</dbReference>
<keyword evidence="6" id="KW-1185">Reference proteome</keyword>
<dbReference type="PANTHER" id="PTHR24189:SF50">
    <property type="entry name" value="ANKYRIN REPEAT AND SOCS BOX PROTEIN 2"/>
    <property type="match status" value="1"/>
</dbReference>
<evidence type="ECO:0008006" key="7">
    <source>
        <dbReference type="Google" id="ProtNLM"/>
    </source>
</evidence>
<proteinExistence type="predicted"/>
<keyword evidence="4" id="KW-0472">Membrane</keyword>
<keyword evidence="4" id="KW-1133">Transmembrane helix</keyword>
<dbReference type="SMART" id="SM00248">
    <property type="entry name" value="ANK"/>
    <property type="match status" value="7"/>
</dbReference>
<evidence type="ECO:0000313" key="5">
    <source>
        <dbReference type="EMBL" id="KAF4453767.1"/>
    </source>
</evidence>
<evidence type="ECO:0000256" key="3">
    <source>
        <dbReference type="SAM" id="MobiDB-lite"/>
    </source>
</evidence>
<dbReference type="PANTHER" id="PTHR24189">
    <property type="entry name" value="MYOTROPHIN"/>
    <property type="match status" value="1"/>
</dbReference>
<dbReference type="Gene3D" id="1.25.40.20">
    <property type="entry name" value="Ankyrin repeat-containing domain"/>
    <property type="match status" value="2"/>
</dbReference>
<gene>
    <name evidence="5" type="ORF">F53441_3593</name>
</gene>
<dbReference type="InterPro" id="IPR002110">
    <property type="entry name" value="Ankyrin_rpt"/>
</dbReference>
<reference evidence="5" key="1">
    <citation type="submission" date="2020-01" db="EMBL/GenBank/DDBJ databases">
        <title>Identification and distribution of gene clusters putatively required for synthesis of sphingolipid metabolism inhibitors in phylogenetically diverse species of the filamentous fungus Fusarium.</title>
        <authorList>
            <person name="Kim H.-S."/>
            <person name="Busman M."/>
            <person name="Brown D.W."/>
            <person name="Divon H."/>
            <person name="Uhlig S."/>
            <person name="Proctor R.H."/>
        </authorList>
    </citation>
    <scope>NUCLEOTIDE SEQUENCE</scope>
    <source>
        <strain evidence="5">NRRL 53441</strain>
    </source>
</reference>
<organism evidence="5 6">
    <name type="scientific">Fusarium austroafricanum</name>
    <dbReference type="NCBI Taxonomy" id="2364996"/>
    <lineage>
        <taxon>Eukaryota</taxon>
        <taxon>Fungi</taxon>
        <taxon>Dikarya</taxon>
        <taxon>Ascomycota</taxon>
        <taxon>Pezizomycotina</taxon>
        <taxon>Sordariomycetes</taxon>
        <taxon>Hypocreomycetidae</taxon>
        <taxon>Hypocreales</taxon>
        <taxon>Nectriaceae</taxon>
        <taxon>Fusarium</taxon>
        <taxon>Fusarium concolor species complex</taxon>
    </lineage>
</organism>
<accession>A0A8H4PAH8</accession>
<feature type="compositionally biased region" description="Basic and acidic residues" evidence="3">
    <location>
        <begin position="2055"/>
        <end position="2070"/>
    </location>
</feature>
<comment type="caution">
    <text evidence="5">The sequence shown here is derived from an EMBL/GenBank/DDBJ whole genome shotgun (WGS) entry which is preliminary data.</text>
</comment>
<evidence type="ECO:0000313" key="6">
    <source>
        <dbReference type="Proteomes" id="UP000605986"/>
    </source>
</evidence>
<keyword evidence="4" id="KW-0812">Transmembrane</keyword>
<evidence type="ECO:0000256" key="4">
    <source>
        <dbReference type="SAM" id="Phobius"/>
    </source>
</evidence>
<feature type="transmembrane region" description="Helical" evidence="4">
    <location>
        <begin position="2077"/>
        <end position="2100"/>
    </location>
</feature>
<keyword evidence="1" id="KW-0677">Repeat</keyword>
<keyword evidence="2" id="KW-0040">ANK repeat</keyword>
<evidence type="ECO:0000256" key="1">
    <source>
        <dbReference type="ARBA" id="ARBA00022737"/>
    </source>
</evidence>
<dbReference type="Proteomes" id="UP000605986">
    <property type="component" value="Unassembled WGS sequence"/>
</dbReference>